<keyword evidence="1" id="KW-0472">Membrane</keyword>
<organism evidence="2 3">
    <name type="scientific">Candidatus Accumulibacter vicinus</name>
    <dbReference type="NCBI Taxonomy" id="2954382"/>
    <lineage>
        <taxon>Bacteria</taxon>
        <taxon>Pseudomonadati</taxon>
        <taxon>Pseudomonadota</taxon>
        <taxon>Betaproteobacteria</taxon>
        <taxon>Candidatus Accumulibacter</taxon>
    </lineage>
</organism>
<feature type="transmembrane region" description="Helical" evidence="1">
    <location>
        <begin position="84"/>
        <end position="106"/>
    </location>
</feature>
<sequence>MPLASVLVGSMVSVLPERVSRLLVAASKVSIVVPAAVLRTRLPVPRVIASLKVRTTLLLVATPVAPSVGLKLETVGAVVSVTPVLAMIVAEALGIAISAFVALFRLSRKFSANSVRLSSTRSTTTVLTESPGAKISVPLLAR</sequence>
<protein>
    <submittedName>
        <fullName evidence="2">Uncharacterized protein</fullName>
    </submittedName>
</protein>
<evidence type="ECO:0000256" key="1">
    <source>
        <dbReference type="SAM" id="Phobius"/>
    </source>
</evidence>
<proteinExistence type="predicted"/>
<evidence type="ECO:0000313" key="3">
    <source>
        <dbReference type="Proteomes" id="UP000019812"/>
    </source>
</evidence>
<gene>
    <name evidence="2" type="ORF">CAPSK01_000803</name>
</gene>
<keyword evidence="1" id="KW-1133">Transmembrane helix</keyword>
<evidence type="ECO:0000313" key="2">
    <source>
        <dbReference type="EMBL" id="KFB69540.1"/>
    </source>
</evidence>
<dbReference type="Proteomes" id="UP000019812">
    <property type="component" value="Unassembled WGS sequence"/>
</dbReference>
<name>A0A084Y496_9PROT</name>
<accession>A0A084Y496</accession>
<dbReference type="STRING" id="1457154.CAPSK01_000803"/>
<dbReference type="EMBL" id="JDSS02000013">
    <property type="protein sequence ID" value="KFB69540.1"/>
    <property type="molecule type" value="Genomic_DNA"/>
</dbReference>
<keyword evidence="1" id="KW-0812">Transmembrane</keyword>
<dbReference type="AlphaFoldDB" id="A0A084Y496"/>
<comment type="caution">
    <text evidence="2">The sequence shown here is derived from an EMBL/GenBank/DDBJ whole genome shotgun (WGS) entry which is preliminary data.</text>
</comment>
<reference evidence="2 3" key="1">
    <citation type="submission" date="2014-07" db="EMBL/GenBank/DDBJ databases">
        <title>Expanding our view of genomic diversity in Candidatus Accumulibacter clades.</title>
        <authorList>
            <person name="Skennerton C.T."/>
            <person name="Barr J.J."/>
            <person name="Slater F.R."/>
            <person name="Bond P.L."/>
            <person name="Tyson G.W."/>
        </authorList>
    </citation>
    <scope>NUCLEOTIDE SEQUENCE [LARGE SCALE GENOMIC DNA]</scope>
    <source>
        <strain evidence="3">SK-01</strain>
    </source>
</reference>